<gene>
    <name evidence="1" type="ORF">PMAA_006210</name>
</gene>
<evidence type="ECO:0000313" key="1">
    <source>
        <dbReference type="EMBL" id="EEA19853.1"/>
    </source>
</evidence>
<keyword evidence="2" id="KW-1185">Reference proteome</keyword>
<sequence>MAEGATINAHDVRNLVNGNVAGDQIGGNKFGGDQVAGNKITFEIRNITFDPAIIKQLGLDNTETGISDDLRRIGQLVSSMILAELRENNSMSPNTIVGVPETRRALEEFHTLRYAGTFDTCKGSPVIKLSDILPLLVTEAPVDPKTTLRYYTLMRNIRQRKEGDTTICLRQSRRLRDWDAKSHSSLLLVKGSFASRHIVRDFTADIINELHKEKTLIAWVLKPRGEQSYTFDITGVLKHLVLQILQQSPATMNERDASLAARRVQNTYTIEDWFSFLGSIIGGLKKVYLVIDMEALAGEAQEHKWSDSFTKLFEKLQAHQTPTTVKVAFTTCRKPIMRQYQAVSETVIDADVPQTGTRLQSRFSRMTKRATSL</sequence>
<dbReference type="STRING" id="441960.B6QTW8"/>
<reference evidence="2" key="1">
    <citation type="journal article" date="2015" name="Genome Announc.">
        <title>Genome sequence of the AIDS-associated pathogen Penicillium marneffei (ATCC18224) and its near taxonomic relative Talaromyces stipitatus (ATCC10500).</title>
        <authorList>
            <person name="Nierman W.C."/>
            <person name="Fedorova-Abrams N.D."/>
            <person name="Andrianopoulos A."/>
        </authorList>
    </citation>
    <scope>NUCLEOTIDE SEQUENCE [LARGE SCALE GENOMIC DNA]</scope>
    <source>
        <strain evidence="2">ATCC 18224 / CBS 334.59 / QM 7333</strain>
    </source>
</reference>
<dbReference type="EMBL" id="DS995905">
    <property type="protein sequence ID" value="EEA19853.1"/>
    <property type="molecule type" value="Genomic_DNA"/>
</dbReference>
<dbReference type="AlphaFoldDB" id="B6QTW8"/>
<dbReference type="Proteomes" id="UP000001294">
    <property type="component" value="Unassembled WGS sequence"/>
</dbReference>
<dbReference type="VEuPathDB" id="FungiDB:PMAA_006210"/>
<protein>
    <submittedName>
        <fullName evidence="1">Uncharacterized protein</fullName>
    </submittedName>
</protein>
<proteinExistence type="predicted"/>
<organism evidence="1 2">
    <name type="scientific">Talaromyces marneffei (strain ATCC 18224 / CBS 334.59 / QM 7333)</name>
    <name type="common">Penicillium marneffei</name>
    <dbReference type="NCBI Taxonomy" id="441960"/>
    <lineage>
        <taxon>Eukaryota</taxon>
        <taxon>Fungi</taxon>
        <taxon>Dikarya</taxon>
        <taxon>Ascomycota</taxon>
        <taxon>Pezizomycotina</taxon>
        <taxon>Eurotiomycetes</taxon>
        <taxon>Eurotiomycetidae</taxon>
        <taxon>Eurotiales</taxon>
        <taxon>Trichocomaceae</taxon>
        <taxon>Talaromyces</taxon>
        <taxon>Talaromyces sect. Talaromyces</taxon>
    </lineage>
</organism>
<dbReference type="HOGENOM" id="CLU_742075_0_0_1"/>
<name>B6QTW8_TALMQ</name>
<evidence type="ECO:0000313" key="2">
    <source>
        <dbReference type="Proteomes" id="UP000001294"/>
    </source>
</evidence>
<accession>B6QTW8</accession>
<dbReference type="PhylomeDB" id="B6QTW8"/>
<dbReference type="OrthoDB" id="61900at2759"/>